<accession>A0ABU7XGU2</accession>
<dbReference type="EMBL" id="JAZHYN010000020">
    <property type="protein sequence ID" value="MEF3366606.1"/>
    <property type="molecule type" value="Genomic_DNA"/>
</dbReference>
<sequence>MAVSRESTFASRTSRIILGLTVATCVVAAVAAAPSAPTGLKGESVAAAVQAAVSLNDDGLRPLARGPAIRVGRAYGAEDEDCTLVITPKADEKGRVRYMRSVSCAN</sequence>
<gene>
    <name evidence="2" type="ORF">V3H18_08680</name>
</gene>
<dbReference type="Proteomes" id="UP001350748">
    <property type="component" value="Unassembled WGS sequence"/>
</dbReference>
<keyword evidence="3" id="KW-1185">Reference proteome</keyword>
<protein>
    <recommendedName>
        <fullName evidence="4">UrcA family protein</fullName>
    </recommendedName>
</protein>
<name>A0ABU7XGU2_9HYPH</name>
<feature type="chain" id="PRO_5047456591" description="UrcA family protein" evidence="1">
    <location>
        <begin position="29"/>
        <end position="106"/>
    </location>
</feature>
<organism evidence="2 3">
    <name type="scientific">Methylocystis borbori</name>
    <dbReference type="NCBI Taxonomy" id="3118750"/>
    <lineage>
        <taxon>Bacteria</taxon>
        <taxon>Pseudomonadati</taxon>
        <taxon>Pseudomonadota</taxon>
        <taxon>Alphaproteobacteria</taxon>
        <taxon>Hyphomicrobiales</taxon>
        <taxon>Methylocystaceae</taxon>
        <taxon>Methylocystis</taxon>
    </lineage>
</organism>
<evidence type="ECO:0000313" key="2">
    <source>
        <dbReference type="EMBL" id="MEF3366606.1"/>
    </source>
</evidence>
<feature type="signal peptide" evidence="1">
    <location>
        <begin position="1"/>
        <end position="28"/>
    </location>
</feature>
<evidence type="ECO:0000313" key="3">
    <source>
        <dbReference type="Proteomes" id="UP001350748"/>
    </source>
</evidence>
<reference evidence="2 3" key="1">
    <citation type="submission" date="2024-02" db="EMBL/GenBank/DDBJ databases">
        <authorList>
            <person name="Grouzdev D."/>
        </authorList>
    </citation>
    <scope>NUCLEOTIDE SEQUENCE [LARGE SCALE GENOMIC DNA]</scope>
    <source>
        <strain evidence="2 3">9N</strain>
    </source>
</reference>
<evidence type="ECO:0008006" key="4">
    <source>
        <dbReference type="Google" id="ProtNLM"/>
    </source>
</evidence>
<evidence type="ECO:0000256" key="1">
    <source>
        <dbReference type="SAM" id="SignalP"/>
    </source>
</evidence>
<proteinExistence type="predicted"/>
<comment type="caution">
    <text evidence="2">The sequence shown here is derived from an EMBL/GenBank/DDBJ whole genome shotgun (WGS) entry which is preliminary data.</text>
</comment>
<keyword evidence="1" id="KW-0732">Signal</keyword>
<dbReference type="RefSeq" id="WP_332081623.1">
    <property type="nucleotide sequence ID" value="NZ_JAZHYN010000020.1"/>
</dbReference>